<comment type="caution">
    <text evidence="2">The sequence shown here is derived from an EMBL/GenBank/DDBJ whole genome shotgun (WGS) entry which is preliminary data.</text>
</comment>
<keyword evidence="1" id="KW-0472">Membrane</keyword>
<dbReference type="OrthoDB" id="9788724at2"/>
<feature type="transmembrane region" description="Helical" evidence="1">
    <location>
        <begin position="69"/>
        <end position="89"/>
    </location>
</feature>
<feature type="transmembrane region" description="Helical" evidence="1">
    <location>
        <begin position="220"/>
        <end position="238"/>
    </location>
</feature>
<feature type="transmembrane region" description="Helical" evidence="1">
    <location>
        <begin position="101"/>
        <end position="118"/>
    </location>
</feature>
<dbReference type="AlphaFoldDB" id="A0A365Y5D1"/>
<organism evidence="2 3">
    <name type="scientific">Chitinophaga flava</name>
    <dbReference type="NCBI Taxonomy" id="2259036"/>
    <lineage>
        <taxon>Bacteria</taxon>
        <taxon>Pseudomonadati</taxon>
        <taxon>Bacteroidota</taxon>
        <taxon>Chitinophagia</taxon>
        <taxon>Chitinophagales</taxon>
        <taxon>Chitinophagaceae</taxon>
        <taxon>Chitinophaga</taxon>
    </lineage>
</organism>
<evidence type="ECO:0000256" key="1">
    <source>
        <dbReference type="SAM" id="Phobius"/>
    </source>
</evidence>
<evidence type="ECO:0000313" key="2">
    <source>
        <dbReference type="EMBL" id="RBL93796.1"/>
    </source>
</evidence>
<dbReference type="EMBL" id="QFFJ01000001">
    <property type="protein sequence ID" value="RBL93796.1"/>
    <property type="molecule type" value="Genomic_DNA"/>
</dbReference>
<feature type="transmembrane region" description="Helical" evidence="1">
    <location>
        <begin position="283"/>
        <end position="302"/>
    </location>
</feature>
<evidence type="ECO:0000313" key="3">
    <source>
        <dbReference type="Proteomes" id="UP000253410"/>
    </source>
</evidence>
<proteinExistence type="predicted"/>
<sequence length="392" mass="43992">MISYNSYLGELPNNQIICIVTASQRFLSLDVFRGLTVAAMILVNNPGSWEYVYGPLEHAKWHGCTPTDLVFPFFLFAVGNAMSFAMKKYADAGNAAVIRKIMTRTLLIFGIGLLLNWFPFVKWSDGQLVGKSLSNLRILGVFPRIALCYGAAAFIVHYLKDKGAFVAACIILLAYWFILVAFGGSDPYSLEGYAGLPLDKLILGENHMYKGEGVPFDPEGILSTLPAICNVIFGYLAGKFIQEKGKTYEMLARLLIMGCILIFAALCWNIVFPINKKIWTSSYVLYTVGIALLLLSILMYIIEFRAYTKWTTFFTVFGKNPLFIYVLSGVVVKLYLLIRPVPGQNMYTWLYQTVFQPIGGNMVGSFLFALFHVCAFAAIGYWMDKKKIYVRV</sequence>
<feature type="transmembrane region" description="Helical" evidence="1">
    <location>
        <begin position="322"/>
        <end position="338"/>
    </location>
</feature>
<name>A0A365Y5D1_9BACT</name>
<accession>A0A365Y5D1</accession>
<feature type="transmembrane region" description="Helical" evidence="1">
    <location>
        <begin position="138"/>
        <end position="156"/>
    </location>
</feature>
<keyword evidence="1" id="KW-1133">Transmembrane helix</keyword>
<feature type="transmembrane region" description="Helical" evidence="1">
    <location>
        <begin position="163"/>
        <end position="183"/>
    </location>
</feature>
<gene>
    <name evidence="2" type="ORF">DF182_14975</name>
</gene>
<keyword evidence="3" id="KW-1185">Reference proteome</keyword>
<feature type="transmembrane region" description="Helical" evidence="1">
    <location>
        <begin position="358"/>
        <end position="382"/>
    </location>
</feature>
<protein>
    <submittedName>
        <fullName evidence="2">DUF5009 domain-containing protein</fullName>
    </submittedName>
</protein>
<keyword evidence="1" id="KW-0812">Transmembrane</keyword>
<dbReference type="PANTHER" id="PTHR31061:SF24">
    <property type="entry name" value="LD22376P"/>
    <property type="match status" value="1"/>
</dbReference>
<dbReference type="Proteomes" id="UP000253410">
    <property type="component" value="Unassembled WGS sequence"/>
</dbReference>
<reference evidence="2 3" key="1">
    <citation type="submission" date="2018-05" db="EMBL/GenBank/DDBJ databases">
        <title>Chitinophaga sp. K3CV102501T nov., isolated from isolated from a monsoon evergreen broad-leaved forest soil.</title>
        <authorList>
            <person name="Lv Y."/>
        </authorList>
    </citation>
    <scope>NUCLEOTIDE SEQUENCE [LARGE SCALE GENOMIC DNA]</scope>
    <source>
        <strain evidence="2 3">GDMCC 1.1325</strain>
    </source>
</reference>
<feature type="transmembrane region" description="Helical" evidence="1">
    <location>
        <begin position="250"/>
        <end position="271"/>
    </location>
</feature>
<dbReference type="PANTHER" id="PTHR31061">
    <property type="entry name" value="LD22376P"/>
    <property type="match status" value="1"/>
</dbReference>